<dbReference type="InterPro" id="IPR004344">
    <property type="entry name" value="TTL/TTLL_fam"/>
</dbReference>
<dbReference type="GO" id="GO:0036064">
    <property type="term" value="C:ciliary basal body"/>
    <property type="evidence" value="ECO:0007669"/>
    <property type="project" value="TreeGrafter"/>
</dbReference>
<dbReference type="PROSITE" id="PS51221">
    <property type="entry name" value="TTL"/>
    <property type="match status" value="1"/>
</dbReference>
<name>F9WJ22_TRYCI</name>
<feature type="region of interest" description="Disordered" evidence="4">
    <location>
        <begin position="57"/>
        <end position="90"/>
    </location>
</feature>
<feature type="region of interest" description="Disordered" evidence="4">
    <location>
        <begin position="161"/>
        <end position="212"/>
    </location>
</feature>
<dbReference type="GO" id="GO:0015631">
    <property type="term" value="F:tubulin binding"/>
    <property type="evidence" value="ECO:0007669"/>
    <property type="project" value="TreeGrafter"/>
</dbReference>
<dbReference type="PANTHER" id="PTHR12241:SF157">
    <property type="entry name" value="LIGASE-LIKE PROTEIN, PUTATIVE-RELATED"/>
    <property type="match status" value="1"/>
</dbReference>
<dbReference type="PANTHER" id="PTHR12241">
    <property type="entry name" value="TUBULIN POLYGLUTAMYLASE"/>
    <property type="match status" value="1"/>
</dbReference>
<feature type="compositionally biased region" description="Basic and acidic residues" evidence="4">
    <location>
        <begin position="167"/>
        <end position="181"/>
    </location>
</feature>
<dbReference type="GO" id="GO:0005524">
    <property type="term" value="F:ATP binding"/>
    <property type="evidence" value="ECO:0007669"/>
    <property type="project" value="UniProtKB-KW"/>
</dbReference>
<evidence type="ECO:0000256" key="4">
    <source>
        <dbReference type="SAM" id="MobiDB-lite"/>
    </source>
</evidence>
<dbReference type="AlphaFoldDB" id="F9WJ22"/>
<keyword evidence="6" id="KW-1185">Reference proteome</keyword>
<dbReference type="Gene3D" id="3.30.470.20">
    <property type="entry name" value="ATP-grasp fold, B domain"/>
    <property type="match status" value="1"/>
</dbReference>
<evidence type="ECO:0000313" key="5">
    <source>
        <dbReference type="EMBL" id="CCD17323.1"/>
    </source>
</evidence>
<evidence type="ECO:0000256" key="1">
    <source>
        <dbReference type="ARBA" id="ARBA00022598"/>
    </source>
</evidence>
<dbReference type="Proteomes" id="UP000000702">
    <property type="component" value="Unassembled WGS sequence"/>
</dbReference>
<keyword evidence="3" id="KW-0067">ATP-binding</keyword>
<evidence type="ECO:0000256" key="2">
    <source>
        <dbReference type="ARBA" id="ARBA00022741"/>
    </source>
</evidence>
<dbReference type="GO" id="GO:0070740">
    <property type="term" value="F:tubulin-glutamic acid ligase activity"/>
    <property type="evidence" value="ECO:0007669"/>
    <property type="project" value="TreeGrafter"/>
</dbReference>
<gene>
    <name evidence="5" type="ORF">TCIL3000_0_21510</name>
</gene>
<evidence type="ECO:0000256" key="3">
    <source>
        <dbReference type="ARBA" id="ARBA00022840"/>
    </source>
</evidence>
<keyword evidence="1" id="KW-0436">Ligase</keyword>
<reference evidence="6" key="1">
    <citation type="submission" date="2011-07" db="EMBL/GenBank/DDBJ databases">
        <title>Divergent evolution of antigenic variation in African trypanosomes.</title>
        <authorList>
            <person name="Jackson A.P."/>
            <person name="Berry A."/>
            <person name="Allison H.C."/>
            <person name="Burton P."/>
            <person name="Anderson J."/>
            <person name="Aslett M."/>
            <person name="Brown R."/>
            <person name="Corton N."/>
            <person name="Harris D."/>
            <person name="Hauser H."/>
            <person name="Gamble J."/>
            <person name="Gilderthorp R."/>
            <person name="McQuillan J."/>
            <person name="Quail M.A."/>
            <person name="Sanders M."/>
            <person name="Van Tonder A."/>
            <person name="Ginger M.L."/>
            <person name="Donelson J.E."/>
            <person name="Field M.C."/>
            <person name="Barry J.D."/>
            <person name="Berriman M."/>
            <person name="Hertz-Fowler C."/>
        </authorList>
    </citation>
    <scope>NUCLEOTIDE SEQUENCE [LARGE SCALE GENOMIC DNA]</scope>
    <source>
        <strain evidence="6">IL3000</strain>
    </source>
</reference>
<accession>F9WJ22</accession>
<dbReference type="SUPFAM" id="SSF56059">
    <property type="entry name" value="Glutathione synthetase ATP-binding domain-like"/>
    <property type="match status" value="1"/>
</dbReference>
<feature type="compositionally biased region" description="Polar residues" evidence="4">
    <location>
        <begin position="634"/>
        <end position="645"/>
    </location>
</feature>
<organism evidence="5 6">
    <name type="scientific">Trypanosoma congolense (strain IL3000)</name>
    <dbReference type="NCBI Taxonomy" id="1068625"/>
    <lineage>
        <taxon>Eukaryota</taxon>
        <taxon>Discoba</taxon>
        <taxon>Euglenozoa</taxon>
        <taxon>Kinetoplastea</taxon>
        <taxon>Metakinetoplastina</taxon>
        <taxon>Trypanosomatida</taxon>
        <taxon>Trypanosomatidae</taxon>
        <taxon>Trypanosoma</taxon>
        <taxon>Nannomonas</taxon>
    </lineage>
</organism>
<dbReference type="Pfam" id="PF03133">
    <property type="entry name" value="TTL"/>
    <property type="match status" value="1"/>
</dbReference>
<protein>
    <submittedName>
        <fullName evidence="5">WGS project CAEQ00000000 data, annotated contig 862</fullName>
    </submittedName>
</protein>
<dbReference type="OMA" id="NTCKHLT"/>
<reference evidence="5 6" key="2">
    <citation type="journal article" date="2012" name="Proc. Natl. Acad. Sci. U.S.A.">
        <title>Antigenic diversity is generated by distinct evolutionary mechanisms in African trypanosome species.</title>
        <authorList>
            <person name="Jackson A.P."/>
            <person name="Berry A."/>
            <person name="Aslett M."/>
            <person name="Allison H.C."/>
            <person name="Burton P."/>
            <person name="Vavrova-Anderson J."/>
            <person name="Brown R."/>
            <person name="Browne H."/>
            <person name="Corton N."/>
            <person name="Hauser H."/>
            <person name="Gamble J."/>
            <person name="Gilderthorp R."/>
            <person name="Marcello L."/>
            <person name="McQuillan J."/>
            <person name="Otto T.D."/>
            <person name="Quail M.A."/>
            <person name="Sanders M.J."/>
            <person name="van Tonder A."/>
            <person name="Ginger M.L."/>
            <person name="Field M.C."/>
            <person name="Barry J.D."/>
            <person name="Hertz-Fowler C."/>
            <person name="Berriman M."/>
        </authorList>
    </citation>
    <scope>NUCLEOTIDE SEQUENCE [LARGE SCALE GENOMIC DNA]</scope>
    <source>
        <strain evidence="5 6">IL3000</strain>
    </source>
</reference>
<feature type="region of interest" description="Disordered" evidence="4">
    <location>
        <begin position="634"/>
        <end position="689"/>
    </location>
</feature>
<feature type="compositionally biased region" description="Low complexity" evidence="4">
    <location>
        <begin position="647"/>
        <end position="671"/>
    </location>
</feature>
<proteinExistence type="predicted"/>
<dbReference type="GO" id="GO:0000226">
    <property type="term" value="P:microtubule cytoskeleton organization"/>
    <property type="evidence" value="ECO:0007669"/>
    <property type="project" value="TreeGrafter"/>
</dbReference>
<sequence>MAEPVIAKPRKQALAAVLASEAPTSVLQQKGDTAAAATGTLTPVGAPLSHVPLRADAPLLVNPSRRRSSASRSRPRLDMATYSPTAAKSTKTSMRDFIPLHITKAKEDQVEQCDKTVIVQHSTIRKPLIAPDARENSALTPKRISAPPKAISPLRRGWCSVTPSAKGGERTPCESTRDKVITRSPAQRRSLGAGGGRMESPASTPVSSKSPTVTRGIIGAFGPYSPLSSLRLADLERPGTKGTPLSSASKVSSAKRARMQHKVVNLSLCKYSLLRIVAQENGFKIQELEDDLEKNTFNIVWSDTVLPLTRLVRLANWQRTNHFPSMYLLCRKGHLGITLGRMRKVMPSHYFFYPRTWSLRSERHQFARFLMALRSKKLTKFFIMKPNSGCQGRGIVITRDPLNAVEELDNYIVQEYITRPLLLEERKFDLRVYVLLTSIRAPSIFMFNDGLVRQCTEIYERPTDVNVRNTCKHLTNYAVNKHNPEYVFNADSANCNVGNKRNFKFFNEWLVSNGKSVEQLWDRVAHVICKTILVAQPQITNVYNSCFPRHNSGYTCFEVLGFDILIDSKMKPWLMEVNHTPSLATDTPLDYEVKHALVSEVWDILDIKATDRRRDERRERDEFIQRVMRIPTSAPTVTTLGNRRQSSGDATSATSANSGSAHSHQMSASMATGGVSTPDPQSEWEKAVEERRAIEDSRLRNFRRIYPSSNPEWQALYDTIMLQARGFWSAPFTPGADDRARRGDTTGVGAPSQAMGSTGERNGRGVTTDMTGDASAQPPANSLRSVQRPKIHELSTAPKRQRRGIVSAIAPEGASTPLVSDQGSLATYPQAPLLRPPQLPLSTDNSIVTVHDKDKKSSVASRVCLSDSTAAEVVTVAVDCKEKNFTTTFGPQGELAAAPWKANVVTAQILSPVGRASARPLTSVPHEFPSNDRIEALRTLQQRLDQEAECEISATQMNADKEDSFDLDE</sequence>
<comment type="caution">
    <text evidence="5">The sequence shown here is derived from an EMBL/GenBank/DDBJ whole genome shotgun (WGS) entry which is preliminary data.</text>
</comment>
<keyword evidence="2" id="KW-0547">Nucleotide-binding</keyword>
<feature type="region of interest" description="Disordered" evidence="4">
    <location>
        <begin position="733"/>
        <end position="786"/>
    </location>
</feature>
<dbReference type="EMBL" id="CAEQ01002672">
    <property type="protein sequence ID" value="CCD17323.1"/>
    <property type="molecule type" value="Genomic_DNA"/>
</dbReference>
<dbReference type="VEuPathDB" id="TriTrypDB:TcIL3000_0_21510"/>
<evidence type="ECO:0000313" key="6">
    <source>
        <dbReference type="Proteomes" id="UP000000702"/>
    </source>
</evidence>
<feature type="compositionally biased region" description="Low complexity" evidence="4">
    <location>
        <begin position="200"/>
        <end position="212"/>
    </location>
</feature>